<keyword evidence="1" id="KW-0732">Signal</keyword>
<dbReference type="Gene3D" id="3.40.190.10">
    <property type="entry name" value="Periplasmic binding protein-like II"/>
    <property type="match status" value="2"/>
</dbReference>
<dbReference type="PROSITE" id="PS51257">
    <property type="entry name" value="PROKAR_LIPOPROTEIN"/>
    <property type="match status" value="1"/>
</dbReference>
<reference evidence="3" key="1">
    <citation type="submission" date="2020-12" db="EMBL/GenBank/DDBJ databases">
        <title>Clostridium thailandense sp. nov., a novel acetogenic bacterium isolated from peat land soil in Thailand.</title>
        <authorList>
            <person name="Chaikitkaew S."/>
            <person name="Birkeland N.K."/>
        </authorList>
    </citation>
    <scope>NUCLEOTIDE SEQUENCE</scope>
    <source>
        <strain evidence="3">DSM 17425</strain>
    </source>
</reference>
<dbReference type="Proteomes" id="UP000622687">
    <property type="component" value="Unassembled WGS sequence"/>
</dbReference>
<dbReference type="InterPro" id="IPR015168">
    <property type="entry name" value="SsuA/THI5"/>
</dbReference>
<evidence type="ECO:0000313" key="4">
    <source>
        <dbReference type="Proteomes" id="UP000622687"/>
    </source>
</evidence>
<feature type="signal peptide" evidence="1">
    <location>
        <begin position="1"/>
        <end position="21"/>
    </location>
</feature>
<dbReference type="SUPFAM" id="SSF53850">
    <property type="entry name" value="Periplasmic binding protein-like II"/>
    <property type="match status" value="1"/>
</dbReference>
<dbReference type="InterPro" id="IPR027939">
    <property type="entry name" value="NMT1/THI5"/>
</dbReference>
<evidence type="ECO:0000259" key="2">
    <source>
        <dbReference type="Pfam" id="PF09084"/>
    </source>
</evidence>
<dbReference type="PANTHER" id="PTHR31528:SF3">
    <property type="entry name" value="THIAMINE BIOSYNTHESIS PROTEIN HI_0357-RELATED"/>
    <property type="match status" value="1"/>
</dbReference>
<dbReference type="Pfam" id="PF09084">
    <property type="entry name" value="NMT1"/>
    <property type="match status" value="1"/>
</dbReference>
<dbReference type="EMBL" id="JAEEGB010000026">
    <property type="protein sequence ID" value="MBI6874331.1"/>
    <property type="molecule type" value="Genomic_DNA"/>
</dbReference>
<organism evidence="3 4">
    <name type="scientific">Clostridium aciditolerans</name>
    <dbReference type="NCBI Taxonomy" id="339861"/>
    <lineage>
        <taxon>Bacteria</taxon>
        <taxon>Bacillati</taxon>
        <taxon>Bacillota</taxon>
        <taxon>Clostridia</taxon>
        <taxon>Eubacteriales</taxon>
        <taxon>Clostridiaceae</taxon>
        <taxon>Clostridium</taxon>
    </lineage>
</organism>
<sequence length="340" mass="37951">MKGKKLLTILTSVIVATAIFAGCGSTNKAPQSNTTEKKELTKVKVILDWTPNTNHTGLYVAKDKGYYKEEGLDVEIIQPSEGAVGNLIAAGKGDFGVSYQEDLTYARTSENPLPIKAIAAIIQHNTSGFAALKSKNIKTVKDFEGKTYGGWGSPSEKAVLQAIMEKEGADFNKLKIVDMGSQDFFAATKSNIDFAWIYEGWTGIEAKLKNIPLDYIEVRKLNPDLDYYTPILIANESTLKDKPEMVKKFMKATTKGYEFAMDKPEEAADIFVKNAPEIDKNLAVESQKYLKNKYKEDAPRWGEMKASVWNNYTKFLLDKKLITKDMKAEDAFTNEFLPSK</sequence>
<gene>
    <name evidence="3" type="ORF">I6U51_16795</name>
</gene>
<feature type="chain" id="PRO_5039042383" evidence="1">
    <location>
        <begin position="22"/>
        <end position="340"/>
    </location>
</feature>
<protein>
    <submittedName>
        <fullName evidence="3">ABC transporter substrate-binding protein</fullName>
    </submittedName>
</protein>
<dbReference type="AlphaFoldDB" id="A0A934I3J8"/>
<evidence type="ECO:0000313" key="3">
    <source>
        <dbReference type="EMBL" id="MBI6874331.1"/>
    </source>
</evidence>
<dbReference type="GO" id="GO:0009228">
    <property type="term" value="P:thiamine biosynthetic process"/>
    <property type="evidence" value="ECO:0007669"/>
    <property type="project" value="InterPro"/>
</dbReference>
<keyword evidence="4" id="KW-1185">Reference proteome</keyword>
<comment type="caution">
    <text evidence="3">The sequence shown here is derived from an EMBL/GenBank/DDBJ whole genome shotgun (WGS) entry which is preliminary data.</text>
</comment>
<feature type="domain" description="SsuA/THI5-like" evidence="2">
    <location>
        <begin position="52"/>
        <end position="267"/>
    </location>
</feature>
<dbReference type="RefSeq" id="WP_211143721.1">
    <property type="nucleotide sequence ID" value="NZ_JAEEGB010000026.1"/>
</dbReference>
<accession>A0A934I3J8</accession>
<proteinExistence type="predicted"/>
<evidence type="ECO:0000256" key="1">
    <source>
        <dbReference type="SAM" id="SignalP"/>
    </source>
</evidence>
<name>A0A934I3J8_9CLOT</name>
<dbReference type="PANTHER" id="PTHR31528">
    <property type="entry name" value="4-AMINO-5-HYDROXYMETHYL-2-METHYLPYRIMIDINE PHOSPHATE SYNTHASE THI11-RELATED"/>
    <property type="match status" value="1"/>
</dbReference>